<dbReference type="SUPFAM" id="SSF56281">
    <property type="entry name" value="Metallo-hydrolase/oxidoreductase"/>
    <property type="match status" value="1"/>
</dbReference>
<keyword evidence="3" id="KW-1185">Reference proteome</keyword>
<reference evidence="2 3" key="1">
    <citation type="submission" date="2022-03" db="EMBL/GenBank/DDBJ databases">
        <title>Genomic Encyclopedia of Type Strains, Phase III (KMG-III): the genomes of soil and plant-associated and newly described type strains.</title>
        <authorList>
            <person name="Whitman W."/>
        </authorList>
    </citation>
    <scope>NUCLEOTIDE SEQUENCE [LARGE SCALE GENOMIC DNA]</scope>
    <source>
        <strain evidence="2 3">BSker1</strain>
    </source>
</reference>
<dbReference type="SMART" id="SM00849">
    <property type="entry name" value="Lactamase_B"/>
    <property type="match status" value="1"/>
</dbReference>
<dbReference type="InterPro" id="IPR052533">
    <property type="entry name" value="WalJ/YycJ-like"/>
</dbReference>
<evidence type="ECO:0000259" key="1">
    <source>
        <dbReference type="SMART" id="SM00849"/>
    </source>
</evidence>
<feature type="domain" description="Metallo-beta-lactamase" evidence="1">
    <location>
        <begin position="14"/>
        <end position="190"/>
    </location>
</feature>
<comment type="caution">
    <text evidence="2">The sequence shown here is derived from an EMBL/GenBank/DDBJ whole genome shotgun (WGS) entry which is preliminary data.</text>
</comment>
<gene>
    <name evidence="2" type="ORF">J2T60_001131</name>
</gene>
<protein>
    <submittedName>
        <fullName evidence="2">Phosphoribosyl 1,2-cyclic phosphodiesterase</fullName>
    </submittedName>
</protein>
<accession>A0ABT1G796</accession>
<dbReference type="PANTHER" id="PTHR47619:SF1">
    <property type="entry name" value="EXODEOXYRIBONUCLEASE WALJ"/>
    <property type="match status" value="1"/>
</dbReference>
<dbReference type="RefSeq" id="WP_253446638.1">
    <property type="nucleotide sequence ID" value="NZ_JALJYF010000001.1"/>
</dbReference>
<name>A0ABT1G796_9GAMM</name>
<dbReference type="Proteomes" id="UP001523550">
    <property type="component" value="Unassembled WGS sequence"/>
</dbReference>
<proteinExistence type="predicted"/>
<dbReference type="InterPro" id="IPR036866">
    <property type="entry name" value="RibonucZ/Hydroxyglut_hydro"/>
</dbReference>
<dbReference type="Gene3D" id="3.60.15.10">
    <property type="entry name" value="Ribonuclease Z/Hydroxyacylglutathione hydrolase-like"/>
    <property type="match status" value="1"/>
</dbReference>
<sequence length="255" mass="27498">MTALRFAFLGSGSRGNALLVEAGSARILVDCGFSAREIARRMAVLDRDPAQLDAILLTHEHADHASGVGRLARKHGLPVFATHGTRLAVDDEADVDWRLISAHGDFELGGLGIQPVAVPHDAREPVQFVFQHGHARMGLLTDLGHITPHVLRSYAGCQMMVLEANHDPGMLAAGPYPSSLKQRVGGPFGHLSNGQSGAFLEAGDTAELERLVAAHISEKNNAFELARQTLAGPLGWADERIEVARQDKPSDWYEI</sequence>
<organism evidence="2 3">
    <name type="scientific">Natronospira proteinivora</name>
    <dbReference type="NCBI Taxonomy" id="1807133"/>
    <lineage>
        <taxon>Bacteria</taxon>
        <taxon>Pseudomonadati</taxon>
        <taxon>Pseudomonadota</taxon>
        <taxon>Gammaproteobacteria</taxon>
        <taxon>Natronospirales</taxon>
        <taxon>Natronospiraceae</taxon>
        <taxon>Natronospira</taxon>
    </lineage>
</organism>
<dbReference type="PANTHER" id="PTHR47619">
    <property type="entry name" value="METALLO-HYDROLASE YYCJ-RELATED"/>
    <property type="match status" value="1"/>
</dbReference>
<dbReference type="InterPro" id="IPR001279">
    <property type="entry name" value="Metallo-B-lactamas"/>
</dbReference>
<dbReference type="EMBL" id="JALJYF010000001">
    <property type="protein sequence ID" value="MCP1727166.1"/>
    <property type="molecule type" value="Genomic_DNA"/>
</dbReference>
<dbReference type="Pfam" id="PF12706">
    <property type="entry name" value="Lactamase_B_2"/>
    <property type="match status" value="1"/>
</dbReference>
<evidence type="ECO:0000313" key="2">
    <source>
        <dbReference type="EMBL" id="MCP1727166.1"/>
    </source>
</evidence>
<evidence type="ECO:0000313" key="3">
    <source>
        <dbReference type="Proteomes" id="UP001523550"/>
    </source>
</evidence>